<feature type="region of interest" description="Disordered" evidence="1">
    <location>
        <begin position="90"/>
        <end position="117"/>
    </location>
</feature>
<evidence type="ECO:0000256" key="1">
    <source>
        <dbReference type="SAM" id="MobiDB-lite"/>
    </source>
</evidence>
<reference evidence="2" key="1">
    <citation type="submission" date="2014-03" db="EMBL/GenBank/DDBJ databases">
        <title>The sialotranscriptome of Amblyomma triste, Amblyomma parvum and Amblyomma cajennense ticks, uncovered by 454-based RNA-seq.</title>
        <authorList>
            <person name="Garcia G.R."/>
            <person name="Gardinassi L.G."/>
            <person name="Ribeiro J.M."/>
            <person name="Anatriello E."/>
            <person name="Ferreira B.R."/>
            <person name="Moreira H.N."/>
            <person name="Mafra C."/>
            <person name="Olegario M.M."/>
            <person name="Szabo P.J."/>
            <person name="Miranda-Santos I.K."/>
            <person name="Maruyama S.R."/>
        </authorList>
    </citation>
    <scope>NUCLEOTIDE SEQUENCE</scope>
    <source>
        <strain evidence="2">Uberlandia</strain>
        <tissue evidence="2">Salivary glands</tissue>
    </source>
</reference>
<protein>
    <submittedName>
        <fullName evidence="2">Putative secreted protein</fullName>
    </submittedName>
</protein>
<accession>A0A023FDZ7</accession>
<dbReference type="AlphaFoldDB" id="A0A023FDZ7"/>
<proteinExistence type="evidence at transcript level"/>
<evidence type="ECO:0000313" key="2">
    <source>
        <dbReference type="EMBL" id="JAC18984.1"/>
    </source>
</evidence>
<sequence length="117" mass="13645">MQQLFIRHRKHQTRLRMKSASLLISCFFVARFLVRGCLHADQYQQCLMADDVLLAVHWRKLNVGRTVQRRTGSCRHTGPCRSVARALAAGRLRRPGSRVPRRDRTARSPWRSRGPQR</sequence>
<organism evidence="2">
    <name type="scientific">Amblyomma cajennense</name>
    <name type="common">Cayenne tick</name>
    <name type="synonym">Acarus cajennensis</name>
    <dbReference type="NCBI Taxonomy" id="34607"/>
    <lineage>
        <taxon>Eukaryota</taxon>
        <taxon>Metazoa</taxon>
        <taxon>Ecdysozoa</taxon>
        <taxon>Arthropoda</taxon>
        <taxon>Chelicerata</taxon>
        <taxon>Arachnida</taxon>
        <taxon>Acari</taxon>
        <taxon>Parasitiformes</taxon>
        <taxon>Ixodida</taxon>
        <taxon>Ixodoidea</taxon>
        <taxon>Ixodidae</taxon>
        <taxon>Amblyomminae</taxon>
        <taxon>Amblyomma</taxon>
    </lineage>
</organism>
<name>A0A023FDZ7_AMBCJ</name>
<dbReference type="EMBL" id="GBBK01005498">
    <property type="protein sequence ID" value="JAC18984.1"/>
    <property type="molecule type" value="mRNA"/>
</dbReference>